<dbReference type="Gene3D" id="1.10.287.1060">
    <property type="entry name" value="ESAT-6-like"/>
    <property type="match status" value="1"/>
</dbReference>
<gene>
    <name evidence="4" type="ORF">OG727_20905</name>
    <name evidence="3" type="ORF">Scani_70730</name>
</gene>
<dbReference type="EMBL" id="BLIN01000005">
    <property type="protein sequence ID" value="GFE10805.1"/>
    <property type="molecule type" value="Genomic_DNA"/>
</dbReference>
<proteinExistence type="predicted"/>
<evidence type="ECO:0000313" key="3">
    <source>
        <dbReference type="EMBL" id="GFE10805.1"/>
    </source>
</evidence>
<dbReference type="RefSeq" id="WP_159481575.1">
    <property type="nucleotide sequence ID" value="NZ_BAAATH010000012.1"/>
</dbReference>
<sequence>MSINSWIDGKVLEILQAFGVELPSGDGETLRSIARSWDTMGTELTNTVRAVDSAISGVDKRGWHGRARDAFEKHWGEQKKVIEKVANNFHQVARGLRSYADEIDNINEEIIDICVEIAEMEIAGAVLSAFTGFLSDIVANTAVAERVAKIIDLVKLFTSAAEKVAGLLERFGSLSAESAATGASNPTFKTSPRTPTKPGKGRSSQCLLSPIP</sequence>
<dbReference type="Proteomes" id="UP001432292">
    <property type="component" value="Chromosome"/>
</dbReference>
<dbReference type="InterPro" id="IPR057746">
    <property type="entry name" value="CpnT-like_N"/>
</dbReference>
<feature type="compositionally biased region" description="Polar residues" evidence="1">
    <location>
        <begin position="177"/>
        <end position="194"/>
    </location>
</feature>
<dbReference type="EMBL" id="CP108473">
    <property type="protein sequence ID" value="WUS24535.1"/>
    <property type="molecule type" value="Genomic_DNA"/>
</dbReference>
<dbReference type="Pfam" id="PF25547">
    <property type="entry name" value="WXG100_2"/>
    <property type="match status" value="1"/>
</dbReference>
<protein>
    <submittedName>
        <fullName evidence="4">WXG100 family type VII secretion target</fullName>
    </submittedName>
</protein>
<evidence type="ECO:0000313" key="5">
    <source>
        <dbReference type="Proteomes" id="UP000435837"/>
    </source>
</evidence>
<feature type="domain" description="Outer membrane channel protein CpnT-like N-terminal" evidence="2">
    <location>
        <begin position="22"/>
        <end position="147"/>
    </location>
</feature>
<reference evidence="4" key="2">
    <citation type="submission" date="2022-10" db="EMBL/GenBank/DDBJ databases">
        <title>The complete genomes of actinobacterial strains from the NBC collection.</title>
        <authorList>
            <person name="Joergensen T.S."/>
            <person name="Alvarez Arevalo M."/>
            <person name="Sterndorff E.B."/>
            <person name="Faurdal D."/>
            <person name="Vuksanovic O."/>
            <person name="Mourched A.-S."/>
            <person name="Charusanti P."/>
            <person name="Shaw S."/>
            <person name="Blin K."/>
            <person name="Weber T."/>
        </authorList>
    </citation>
    <scope>NUCLEOTIDE SEQUENCE</scope>
    <source>
        <strain evidence="4">NBC_01256</strain>
    </source>
</reference>
<organism evidence="3 5">
    <name type="scientific">Streptomyces caniferus</name>
    <dbReference type="NCBI Taxonomy" id="285557"/>
    <lineage>
        <taxon>Bacteria</taxon>
        <taxon>Bacillati</taxon>
        <taxon>Actinomycetota</taxon>
        <taxon>Actinomycetes</taxon>
        <taxon>Kitasatosporales</taxon>
        <taxon>Streptomycetaceae</taxon>
        <taxon>Streptomyces</taxon>
    </lineage>
</organism>
<accession>A0A640SMX5</accession>
<evidence type="ECO:0000259" key="2">
    <source>
        <dbReference type="Pfam" id="PF25547"/>
    </source>
</evidence>
<dbReference type="OrthoDB" id="4147017at2"/>
<dbReference type="SUPFAM" id="SSF140453">
    <property type="entry name" value="EsxAB dimer-like"/>
    <property type="match status" value="1"/>
</dbReference>
<reference evidence="3 5" key="1">
    <citation type="submission" date="2019-12" db="EMBL/GenBank/DDBJ databases">
        <title>Whole genome shotgun sequence of Streptomyces caniferus NBRC 15389.</title>
        <authorList>
            <person name="Ichikawa N."/>
            <person name="Kimura A."/>
            <person name="Kitahashi Y."/>
            <person name="Komaki H."/>
            <person name="Tamura T."/>
        </authorList>
    </citation>
    <scope>NUCLEOTIDE SEQUENCE [LARGE SCALE GENOMIC DNA]</scope>
    <source>
        <strain evidence="3 5">NBRC 15389</strain>
    </source>
</reference>
<evidence type="ECO:0000313" key="6">
    <source>
        <dbReference type="Proteomes" id="UP001432292"/>
    </source>
</evidence>
<name>A0A640SMX5_9ACTN</name>
<evidence type="ECO:0000313" key="4">
    <source>
        <dbReference type="EMBL" id="WUS24535.1"/>
    </source>
</evidence>
<dbReference type="Proteomes" id="UP000435837">
    <property type="component" value="Unassembled WGS sequence"/>
</dbReference>
<dbReference type="AlphaFoldDB" id="A0A640SMX5"/>
<feature type="compositionally biased region" description="Polar residues" evidence="1">
    <location>
        <begin position="202"/>
        <end position="212"/>
    </location>
</feature>
<keyword evidence="6" id="KW-1185">Reference proteome</keyword>
<evidence type="ECO:0000256" key="1">
    <source>
        <dbReference type="SAM" id="MobiDB-lite"/>
    </source>
</evidence>
<feature type="region of interest" description="Disordered" evidence="1">
    <location>
        <begin position="177"/>
        <end position="212"/>
    </location>
</feature>
<dbReference type="InterPro" id="IPR036689">
    <property type="entry name" value="ESAT-6-like_sf"/>
</dbReference>